<dbReference type="Proteomes" id="UP001597508">
    <property type="component" value="Unassembled WGS sequence"/>
</dbReference>
<organism evidence="2 3">
    <name type="scientific">Pseudotenacibaculum haliotis</name>
    <dbReference type="NCBI Taxonomy" id="1862138"/>
    <lineage>
        <taxon>Bacteria</taxon>
        <taxon>Pseudomonadati</taxon>
        <taxon>Bacteroidota</taxon>
        <taxon>Flavobacteriia</taxon>
        <taxon>Flavobacteriales</taxon>
        <taxon>Flavobacteriaceae</taxon>
        <taxon>Pseudotenacibaculum</taxon>
    </lineage>
</organism>
<feature type="domain" description="Nucleotidyl transferase" evidence="1">
    <location>
        <begin position="8"/>
        <end position="235"/>
    </location>
</feature>
<evidence type="ECO:0000313" key="3">
    <source>
        <dbReference type="Proteomes" id="UP001597508"/>
    </source>
</evidence>
<evidence type="ECO:0000313" key="2">
    <source>
        <dbReference type="EMBL" id="MFD2566038.1"/>
    </source>
</evidence>
<dbReference type="InterPro" id="IPR005835">
    <property type="entry name" value="NTP_transferase_dom"/>
</dbReference>
<dbReference type="Pfam" id="PF00483">
    <property type="entry name" value="NTP_transferase"/>
    <property type="match status" value="1"/>
</dbReference>
<evidence type="ECO:0000259" key="1">
    <source>
        <dbReference type="Pfam" id="PF00483"/>
    </source>
</evidence>
<keyword evidence="3" id="KW-1185">Reference proteome</keyword>
<dbReference type="SUPFAM" id="SSF53448">
    <property type="entry name" value="Nucleotide-diphospho-sugar transferases"/>
    <property type="match status" value="1"/>
</dbReference>
<dbReference type="InterPro" id="IPR029044">
    <property type="entry name" value="Nucleotide-diphossugar_trans"/>
</dbReference>
<reference evidence="3" key="1">
    <citation type="journal article" date="2019" name="Int. J. Syst. Evol. Microbiol.">
        <title>The Global Catalogue of Microorganisms (GCM) 10K type strain sequencing project: providing services to taxonomists for standard genome sequencing and annotation.</title>
        <authorList>
            <consortium name="The Broad Institute Genomics Platform"/>
            <consortium name="The Broad Institute Genome Sequencing Center for Infectious Disease"/>
            <person name="Wu L."/>
            <person name="Ma J."/>
        </authorList>
    </citation>
    <scope>NUCLEOTIDE SEQUENCE [LARGE SCALE GENOMIC DNA]</scope>
    <source>
        <strain evidence="3">KCTC 52127</strain>
    </source>
</reference>
<sequence length="308" mass="35265">MKKETTLVVLAAGMGSRYGSTKQIDAVGSYGETIVDFSIYDAYLAGFRKIVFIVREAILEDVKAVFDPRLEGKVEVDYVCQELYKIPEKFLENQRTKPWGTAHAVLMVKDVVQENFCVINADDFYGRNAFKMMRNALLEADEDSYEFSMVGYLLKNTLSDFGSVSRGECITGDDQYLEGITERTHIEKKGDKIFYQQEASEVELSPNTVVSMNIWGFTPKVFQKLEEQLNEFLEENYLSEKAEYFLPLVINKLIKTNTATIKVHTTDADWMGVTYKEDKPHVVSEIKRLQSLGHYPERITLQNEFIKG</sequence>
<accession>A0ABW5LQ05</accession>
<proteinExistence type="predicted"/>
<dbReference type="EMBL" id="JBHULH010000001">
    <property type="protein sequence ID" value="MFD2566038.1"/>
    <property type="molecule type" value="Genomic_DNA"/>
</dbReference>
<dbReference type="RefSeq" id="WP_379664760.1">
    <property type="nucleotide sequence ID" value="NZ_JBHULH010000001.1"/>
</dbReference>
<name>A0ABW5LQ05_9FLAO</name>
<comment type="caution">
    <text evidence="2">The sequence shown here is derived from an EMBL/GenBank/DDBJ whole genome shotgun (WGS) entry which is preliminary data.</text>
</comment>
<protein>
    <submittedName>
        <fullName evidence="2">Sugar phosphate nucleotidyltransferase</fullName>
    </submittedName>
</protein>
<dbReference type="Gene3D" id="3.90.550.10">
    <property type="entry name" value="Spore Coat Polysaccharide Biosynthesis Protein SpsA, Chain A"/>
    <property type="match status" value="1"/>
</dbReference>
<gene>
    <name evidence="2" type="ORF">ACFSRZ_01565</name>
</gene>